<dbReference type="SUPFAM" id="SSF141868">
    <property type="entry name" value="EAL domain-like"/>
    <property type="match status" value="1"/>
</dbReference>
<dbReference type="SUPFAM" id="SSF53850">
    <property type="entry name" value="Periplasmic binding protein-like II"/>
    <property type="match status" value="1"/>
</dbReference>
<dbReference type="Pfam" id="PF08447">
    <property type="entry name" value="PAS_3"/>
    <property type="match status" value="1"/>
</dbReference>
<dbReference type="InterPro" id="IPR035965">
    <property type="entry name" value="PAS-like_dom_sf"/>
</dbReference>
<accession>A0A6I1I2S8</accession>
<dbReference type="AlphaFoldDB" id="A0A6I1I2S8"/>
<dbReference type="SMART" id="SM00267">
    <property type="entry name" value="GGDEF"/>
    <property type="match status" value="1"/>
</dbReference>
<dbReference type="CDD" id="cd01949">
    <property type="entry name" value="GGDEF"/>
    <property type="match status" value="1"/>
</dbReference>
<dbReference type="FunFam" id="3.30.70.270:FF:000001">
    <property type="entry name" value="Diguanylate cyclase domain protein"/>
    <property type="match status" value="1"/>
</dbReference>
<name>A0A6I1I2S8_9BURK</name>
<feature type="domain" description="GGDEF" evidence="3">
    <location>
        <begin position="543"/>
        <end position="676"/>
    </location>
</feature>
<dbReference type="PROSITE" id="PS50887">
    <property type="entry name" value="GGDEF"/>
    <property type="match status" value="1"/>
</dbReference>
<dbReference type="SMART" id="SM00052">
    <property type="entry name" value="EAL"/>
    <property type="match status" value="1"/>
</dbReference>
<dbReference type="PROSITE" id="PS50883">
    <property type="entry name" value="EAL"/>
    <property type="match status" value="1"/>
</dbReference>
<dbReference type="InterPro" id="IPR043128">
    <property type="entry name" value="Rev_trsase/Diguanyl_cyclase"/>
</dbReference>
<proteinExistence type="predicted"/>
<dbReference type="InterPro" id="IPR000700">
    <property type="entry name" value="PAS-assoc_C"/>
</dbReference>
<dbReference type="PROSITE" id="PS50113">
    <property type="entry name" value="PAC"/>
    <property type="match status" value="1"/>
</dbReference>
<reference evidence="4 5" key="1">
    <citation type="submission" date="2019-10" db="EMBL/GenBank/DDBJ databases">
        <title>Three novel species isolated from a subtropical stream in China.</title>
        <authorList>
            <person name="Lu H."/>
        </authorList>
    </citation>
    <scope>NUCLEOTIDE SEQUENCE [LARGE SCALE GENOMIC DNA]</scope>
    <source>
        <strain evidence="4 5">FT13W</strain>
    </source>
</reference>
<dbReference type="Pfam" id="PF09084">
    <property type="entry name" value="NMT1"/>
    <property type="match status" value="1"/>
</dbReference>
<dbReference type="InterPro" id="IPR000014">
    <property type="entry name" value="PAS"/>
</dbReference>
<dbReference type="SUPFAM" id="SSF55785">
    <property type="entry name" value="PYP-like sensor domain (PAS domain)"/>
    <property type="match status" value="1"/>
</dbReference>
<dbReference type="GO" id="GO:0003824">
    <property type="term" value="F:catalytic activity"/>
    <property type="evidence" value="ECO:0007669"/>
    <property type="project" value="UniProtKB-ARBA"/>
</dbReference>
<comment type="caution">
    <text evidence="4">The sequence shown here is derived from an EMBL/GenBank/DDBJ whole genome shotgun (WGS) entry which is preliminary data.</text>
</comment>
<evidence type="ECO:0000313" key="4">
    <source>
        <dbReference type="EMBL" id="KAB8065172.1"/>
    </source>
</evidence>
<dbReference type="InterPro" id="IPR029787">
    <property type="entry name" value="Nucleotide_cyclase"/>
</dbReference>
<dbReference type="InterPro" id="IPR035919">
    <property type="entry name" value="EAL_sf"/>
</dbReference>
<dbReference type="SMART" id="SM00091">
    <property type="entry name" value="PAS"/>
    <property type="match status" value="1"/>
</dbReference>
<dbReference type="PANTHER" id="PTHR44757:SF2">
    <property type="entry name" value="BIOFILM ARCHITECTURE MAINTENANCE PROTEIN MBAA"/>
    <property type="match status" value="1"/>
</dbReference>
<feature type="domain" description="PAC" evidence="1">
    <location>
        <begin position="459"/>
        <end position="511"/>
    </location>
</feature>
<dbReference type="Gene3D" id="3.40.190.10">
    <property type="entry name" value="Periplasmic binding protein-like II"/>
    <property type="match status" value="2"/>
</dbReference>
<dbReference type="CDD" id="cd01948">
    <property type="entry name" value="EAL"/>
    <property type="match status" value="1"/>
</dbReference>
<dbReference type="InterPro" id="IPR052155">
    <property type="entry name" value="Biofilm_reg_signaling"/>
</dbReference>
<organism evidence="4 5">
    <name type="scientific">Janthinobacterium violaceinigrum</name>
    <dbReference type="NCBI Taxonomy" id="2654252"/>
    <lineage>
        <taxon>Bacteria</taxon>
        <taxon>Pseudomonadati</taxon>
        <taxon>Pseudomonadota</taxon>
        <taxon>Betaproteobacteria</taxon>
        <taxon>Burkholderiales</taxon>
        <taxon>Oxalobacteraceae</taxon>
        <taxon>Janthinobacterium</taxon>
    </lineage>
</organism>
<sequence length="950" mass="105159">MPMEASCAVRCPLSPSTGRRVFGWLALLALLYCCATPARALEPISLQLNFTHQFQFAGYYAAIEQGYYREAGLEVRLREGGGGPLAEAAVLGGQAEYGVGNSTLLLSRLAGKPVVVLAVVFQHSPSVLLMRQQGGAPDVRKLVGAPVMIGAPGNVTAASDEVSLFLQKMGVAPQQMRHLPPSYRVEDLIDGKVDAIAAYSTNEPDYLDRAGFPYYQFTPRTAGIDFYGDNLFTSEQELRRHPERVKAFRAASLRGWQYAMAHREEMAQLIHAKYSQRHDRAHLLYEAQQMELLLQPVLVEPGYMNPQRWQHIADTYAAMGVLPRNATDSHAYQGFLYHPVPGADLGWLYLSLGVAGSLLAVSAAFHFSNLARERRRTEETIRQGELRFRTMFEEAPMGIALIDTVSGQFLDINPRYLAIAGRTLEHMKQTSWMEISHPDDVAGEQVHVAQLLERRMQGFRHAKRIVRPDGGVVWVDASVTAIATTRHGGPHHLCMLEDVTDKRQTEALIWQQANFDTLTQLPNRRMFHERLRQALAQGRRDTSRVAILFIDLDHFKEVNDTLGHHQGDILLIEAARRIRVGVRETDTVARLGGDEFTVILSDLDDLQQVDRIARQILDGLLAPFLLGQEQAFVSASIGITLYPDDAGNIEDLLKHADQAMYVSKGAGRNRYSYFTPAMQVAAVNRMRMGADLRTALREQQLQLHYQPVVELHSGNIVKVEALLRWNHPQRGIVCPPDFLALAESSGLIVDIGDWVLRTAAAQLLRWRAQGQAIGLPGLQLCLNQSPLELQREAEAPGTWLRQLMALDVPASAIVLDMREDALLGPGAGSSMAQRLQHLREAGMQIALDDFGSGHASLTQLQQCGIDYLKIDGVLVRKLAAGASELALCEAIVTMAHTLGLQVIAEGVETPEQRARLLEIGCDFAQGDLFAPPLAIEAFDALLRAQRPLHP</sequence>
<dbReference type="CDD" id="cd00130">
    <property type="entry name" value="PAS"/>
    <property type="match status" value="1"/>
</dbReference>
<feature type="domain" description="EAL" evidence="2">
    <location>
        <begin position="685"/>
        <end position="946"/>
    </location>
</feature>
<dbReference type="Gene3D" id="3.30.70.270">
    <property type="match status" value="1"/>
</dbReference>
<dbReference type="SUPFAM" id="SSF55073">
    <property type="entry name" value="Nucleotide cyclase"/>
    <property type="match status" value="1"/>
</dbReference>
<dbReference type="Gene3D" id="3.30.450.20">
    <property type="entry name" value="PAS domain"/>
    <property type="match status" value="1"/>
</dbReference>
<dbReference type="InterPro" id="IPR013655">
    <property type="entry name" value="PAS_fold_3"/>
</dbReference>
<dbReference type="Pfam" id="PF00563">
    <property type="entry name" value="EAL"/>
    <property type="match status" value="1"/>
</dbReference>
<evidence type="ECO:0000313" key="5">
    <source>
        <dbReference type="Proteomes" id="UP000468717"/>
    </source>
</evidence>
<dbReference type="Pfam" id="PF00990">
    <property type="entry name" value="GGDEF"/>
    <property type="match status" value="1"/>
</dbReference>
<dbReference type="PANTHER" id="PTHR44757">
    <property type="entry name" value="DIGUANYLATE CYCLASE DGCP"/>
    <property type="match status" value="1"/>
</dbReference>
<dbReference type="InterPro" id="IPR000160">
    <property type="entry name" value="GGDEF_dom"/>
</dbReference>
<dbReference type="InterPro" id="IPR015168">
    <property type="entry name" value="SsuA/THI5"/>
</dbReference>
<dbReference type="InterPro" id="IPR001633">
    <property type="entry name" value="EAL_dom"/>
</dbReference>
<protein>
    <submittedName>
        <fullName evidence="4">EAL domain-containing protein</fullName>
    </submittedName>
</protein>
<gene>
    <name evidence="4" type="ORF">GCN75_09160</name>
</gene>
<dbReference type="Gene3D" id="3.20.20.450">
    <property type="entry name" value="EAL domain"/>
    <property type="match status" value="1"/>
</dbReference>
<dbReference type="EMBL" id="WFLI01000008">
    <property type="protein sequence ID" value="KAB8065172.1"/>
    <property type="molecule type" value="Genomic_DNA"/>
</dbReference>
<evidence type="ECO:0000259" key="3">
    <source>
        <dbReference type="PROSITE" id="PS50887"/>
    </source>
</evidence>
<dbReference type="NCBIfam" id="TIGR00229">
    <property type="entry name" value="sensory_box"/>
    <property type="match status" value="1"/>
</dbReference>
<evidence type="ECO:0000259" key="2">
    <source>
        <dbReference type="PROSITE" id="PS50883"/>
    </source>
</evidence>
<dbReference type="NCBIfam" id="TIGR00254">
    <property type="entry name" value="GGDEF"/>
    <property type="match status" value="1"/>
</dbReference>
<evidence type="ECO:0000259" key="1">
    <source>
        <dbReference type="PROSITE" id="PS50113"/>
    </source>
</evidence>
<keyword evidence="5" id="KW-1185">Reference proteome</keyword>
<dbReference type="Proteomes" id="UP000468717">
    <property type="component" value="Unassembled WGS sequence"/>
</dbReference>